<keyword evidence="3" id="KW-1185">Reference proteome</keyword>
<proteinExistence type="predicted"/>
<feature type="domain" description="Rhodanese" evidence="1">
    <location>
        <begin position="15"/>
        <end position="107"/>
    </location>
</feature>
<dbReference type="PROSITE" id="PS50206">
    <property type="entry name" value="RHODANESE_3"/>
    <property type="match status" value="1"/>
</dbReference>
<dbReference type="SUPFAM" id="SSF52821">
    <property type="entry name" value="Rhodanese/Cell cycle control phosphatase"/>
    <property type="match status" value="1"/>
</dbReference>
<gene>
    <name evidence="2" type="ORF">GNZ18_29835</name>
</gene>
<dbReference type="InterPro" id="IPR050229">
    <property type="entry name" value="GlpE_sulfurtransferase"/>
</dbReference>
<evidence type="ECO:0000313" key="3">
    <source>
        <dbReference type="Proteomes" id="UP000432015"/>
    </source>
</evidence>
<dbReference type="PANTHER" id="PTHR43031">
    <property type="entry name" value="FAD-DEPENDENT OXIDOREDUCTASE"/>
    <property type="match status" value="1"/>
</dbReference>
<accession>A0A7K1L8L2</accession>
<dbReference type="RefSeq" id="WP_156219955.1">
    <property type="nucleotide sequence ID" value="NZ_WOFH01000012.1"/>
</dbReference>
<dbReference type="InterPro" id="IPR001307">
    <property type="entry name" value="Thiosulphate_STrfase_CS"/>
</dbReference>
<protein>
    <submittedName>
        <fullName evidence="2">Rhodanese-like domain-containing protein</fullName>
    </submittedName>
</protein>
<evidence type="ECO:0000259" key="1">
    <source>
        <dbReference type="PROSITE" id="PS50206"/>
    </source>
</evidence>
<dbReference type="PROSITE" id="PS00380">
    <property type="entry name" value="RHODANESE_1"/>
    <property type="match status" value="1"/>
</dbReference>
<dbReference type="EMBL" id="WOFH01000012">
    <property type="protein sequence ID" value="MUN40774.1"/>
    <property type="molecule type" value="Genomic_DNA"/>
</dbReference>
<name>A0A7K1L8L2_9ACTN</name>
<dbReference type="Gene3D" id="3.40.250.10">
    <property type="entry name" value="Rhodanese-like domain"/>
    <property type="match status" value="1"/>
</dbReference>
<evidence type="ECO:0000313" key="2">
    <source>
        <dbReference type="EMBL" id="MUN40774.1"/>
    </source>
</evidence>
<dbReference type="InterPro" id="IPR036873">
    <property type="entry name" value="Rhodanese-like_dom_sf"/>
</dbReference>
<dbReference type="Proteomes" id="UP000432015">
    <property type="component" value="Unassembled WGS sequence"/>
</dbReference>
<organism evidence="2 3">
    <name type="scientific">Actinomadura litoris</name>
    <dbReference type="NCBI Taxonomy" id="2678616"/>
    <lineage>
        <taxon>Bacteria</taxon>
        <taxon>Bacillati</taxon>
        <taxon>Actinomycetota</taxon>
        <taxon>Actinomycetes</taxon>
        <taxon>Streptosporangiales</taxon>
        <taxon>Thermomonosporaceae</taxon>
        <taxon>Actinomadura</taxon>
    </lineage>
</organism>
<dbReference type="CDD" id="cd00158">
    <property type="entry name" value="RHOD"/>
    <property type="match status" value="1"/>
</dbReference>
<dbReference type="AlphaFoldDB" id="A0A7K1L8L2"/>
<comment type="caution">
    <text evidence="2">The sequence shown here is derived from an EMBL/GenBank/DDBJ whole genome shotgun (WGS) entry which is preliminary data.</text>
</comment>
<dbReference type="InterPro" id="IPR001763">
    <property type="entry name" value="Rhodanese-like_dom"/>
</dbReference>
<dbReference type="GO" id="GO:0004792">
    <property type="term" value="F:thiosulfate-cyanide sulfurtransferase activity"/>
    <property type="evidence" value="ECO:0007669"/>
    <property type="project" value="InterPro"/>
</dbReference>
<dbReference type="SMART" id="SM00450">
    <property type="entry name" value="RHOD"/>
    <property type="match status" value="1"/>
</dbReference>
<dbReference type="PANTHER" id="PTHR43031:SF7">
    <property type="entry name" value="NITRIC OXIDE REDUCTASE FLRD-NAD(+) REDUCTASE"/>
    <property type="match status" value="1"/>
</dbReference>
<sequence length="108" mass="11499">MSAVIDRAGLRTAIEDGTATVVDALPASYYAKQHLPGALNLVEDEVAERAGSLLPDKDAAIVTYCSNLACNNSKAVAARLEKLGYTDVRVYREGIEDWTEAGLPTESA</sequence>
<reference evidence="2 3" key="1">
    <citation type="submission" date="2019-11" db="EMBL/GenBank/DDBJ databases">
        <authorList>
            <person name="Cao P."/>
        </authorList>
    </citation>
    <scope>NUCLEOTIDE SEQUENCE [LARGE SCALE GENOMIC DNA]</scope>
    <source>
        <strain evidence="2 3">NEAU-AAG5</strain>
    </source>
</reference>
<dbReference type="Pfam" id="PF00581">
    <property type="entry name" value="Rhodanese"/>
    <property type="match status" value="1"/>
</dbReference>